<gene>
    <name evidence="6" type="ORF">CPELLU_LOCUS2748</name>
</gene>
<keyword evidence="2" id="KW-0547">Nucleotide-binding</keyword>
<proteinExistence type="predicted"/>
<dbReference type="InterPro" id="IPR000719">
    <property type="entry name" value="Prot_kinase_dom"/>
</dbReference>
<keyword evidence="4" id="KW-0067">ATP-binding</keyword>
<evidence type="ECO:0000256" key="4">
    <source>
        <dbReference type="ARBA" id="ARBA00022840"/>
    </source>
</evidence>
<reference evidence="6" key="1">
    <citation type="submission" date="2021-06" db="EMBL/GenBank/DDBJ databases">
        <authorList>
            <person name="Kallberg Y."/>
            <person name="Tangrot J."/>
            <person name="Rosling A."/>
        </authorList>
    </citation>
    <scope>NUCLEOTIDE SEQUENCE</scope>
    <source>
        <strain evidence="6">FL966</strain>
    </source>
</reference>
<comment type="caution">
    <text evidence="6">The sequence shown here is derived from an EMBL/GenBank/DDBJ whole genome shotgun (WGS) entry which is preliminary data.</text>
</comment>
<feature type="domain" description="Protein kinase" evidence="5">
    <location>
        <begin position="28"/>
        <end position="305"/>
    </location>
</feature>
<dbReference type="Proteomes" id="UP000789759">
    <property type="component" value="Unassembled WGS sequence"/>
</dbReference>
<keyword evidence="3" id="KW-0418">Kinase</keyword>
<evidence type="ECO:0000313" key="7">
    <source>
        <dbReference type="Proteomes" id="UP000789759"/>
    </source>
</evidence>
<keyword evidence="1" id="KW-0808">Transferase</keyword>
<dbReference type="InterPro" id="IPR001245">
    <property type="entry name" value="Ser-Thr/Tyr_kinase_cat_dom"/>
</dbReference>
<dbReference type="PANTHER" id="PTHR44329:SF288">
    <property type="entry name" value="MITOGEN-ACTIVATED PROTEIN KINASE KINASE KINASE 20"/>
    <property type="match status" value="1"/>
</dbReference>
<accession>A0A9N8ZU45</accession>
<dbReference type="PROSITE" id="PS50011">
    <property type="entry name" value="PROTEIN_KINASE_DOM"/>
    <property type="match status" value="2"/>
</dbReference>
<organism evidence="6 7">
    <name type="scientific">Cetraspora pellucida</name>
    <dbReference type="NCBI Taxonomy" id="1433469"/>
    <lineage>
        <taxon>Eukaryota</taxon>
        <taxon>Fungi</taxon>
        <taxon>Fungi incertae sedis</taxon>
        <taxon>Mucoromycota</taxon>
        <taxon>Glomeromycotina</taxon>
        <taxon>Glomeromycetes</taxon>
        <taxon>Diversisporales</taxon>
        <taxon>Gigasporaceae</taxon>
        <taxon>Cetraspora</taxon>
    </lineage>
</organism>
<evidence type="ECO:0000259" key="5">
    <source>
        <dbReference type="PROSITE" id="PS50011"/>
    </source>
</evidence>
<feature type="domain" description="Protein kinase" evidence="5">
    <location>
        <begin position="377"/>
        <end position="623"/>
    </location>
</feature>
<dbReference type="GO" id="GO:0005524">
    <property type="term" value="F:ATP binding"/>
    <property type="evidence" value="ECO:0007669"/>
    <property type="project" value="UniProtKB-KW"/>
</dbReference>
<dbReference type="SUPFAM" id="SSF56112">
    <property type="entry name" value="Protein kinase-like (PK-like)"/>
    <property type="match status" value="2"/>
</dbReference>
<evidence type="ECO:0000256" key="1">
    <source>
        <dbReference type="ARBA" id="ARBA00022679"/>
    </source>
</evidence>
<dbReference type="GO" id="GO:0004674">
    <property type="term" value="F:protein serine/threonine kinase activity"/>
    <property type="evidence" value="ECO:0007669"/>
    <property type="project" value="TreeGrafter"/>
</dbReference>
<name>A0A9N8ZU45_9GLOM</name>
<dbReference type="EMBL" id="CAJVQA010001235">
    <property type="protein sequence ID" value="CAG8507421.1"/>
    <property type="molecule type" value="Genomic_DNA"/>
</dbReference>
<protein>
    <submittedName>
        <fullName evidence="6">13145_t:CDS:1</fullName>
    </submittedName>
</protein>
<dbReference type="AlphaFoldDB" id="A0A9N8ZU45"/>
<dbReference type="InterPro" id="IPR051681">
    <property type="entry name" value="Ser/Thr_Kinases-Pseudokinases"/>
</dbReference>
<evidence type="ECO:0000313" key="6">
    <source>
        <dbReference type="EMBL" id="CAG8507421.1"/>
    </source>
</evidence>
<evidence type="ECO:0000256" key="3">
    <source>
        <dbReference type="ARBA" id="ARBA00022777"/>
    </source>
</evidence>
<dbReference type="PANTHER" id="PTHR44329">
    <property type="entry name" value="SERINE/THREONINE-PROTEIN KINASE TNNI3K-RELATED"/>
    <property type="match status" value="1"/>
</dbReference>
<dbReference type="Gene3D" id="1.10.510.10">
    <property type="entry name" value="Transferase(Phosphotransferase) domain 1"/>
    <property type="match status" value="2"/>
</dbReference>
<keyword evidence="7" id="KW-1185">Reference proteome</keyword>
<evidence type="ECO:0000256" key="2">
    <source>
        <dbReference type="ARBA" id="ARBA00022741"/>
    </source>
</evidence>
<dbReference type="Pfam" id="PF07714">
    <property type="entry name" value="PK_Tyr_Ser-Thr"/>
    <property type="match status" value="2"/>
</dbReference>
<dbReference type="InterPro" id="IPR011009">
    <property type="entry name" value="Kinase-like_dom_sf"/>
</dbReference>
<sequence>MKNTLDKDLESNAIHDLDIDITIQYSELRKFKFLVKGGFGEVYEVQWNGQRVAAKFVIREDPTKSKDFDRELTHLKESKNCAEYIVQFLGLSQDPSTGKYIFVMQFAEDGTLKDYLIKKKDTLDLDTKIYFNIAILNGLRFLHDKNIIHRFGDLQPHDGGFFAKLYFGLREEREIGMPMDYIKIYEKCWIPDPSLRPEISNILNAFKNLKKEPTCTVDDIQSTDDIELTGQLQLNQISTAVLERSIKFDTFLPLFKRIQHFEKIKMPDCDMQLNKRMCKTLNQCIIDAEHNVKTLHNLEEGHDTFATVENYVYFQIFLQNVENIHGFIENISQIRGLQLFIQHTDSEDNTKLNFIDIFNKINANTQNASTNIGGLSLEYNELFDSRTLVFVKKLENENIQKTFDGNIMIIRRISYIEEDIRIRVALLKNLGGFINITKFYGVIKDESSPDSIFIVTEWSEYGNLKALYKNYFLDSSIKLKIALDICSGLVFLNAVNFLHRNIRPENILVTSDFRAKITNFFHSRLITDETRNLDIKITGINYSENYSFGVVLWELSNEETPFDGCDDDSITRSILGNSKHRKQWNFKNSMPNEFIKIVKKALDYTPENRPMICHMFKVLSDLVKNDKQKNSQGCPKHLERKASILDITEGLPMDYD</sequence>
<dbReference type="OrthoDB" id="2432013at2759"/>